<dbReference type="InterPro" id="IPR011990">
    <property type="entry name" value="TPR-like_helical_dom_sf"/>
</dbReference>
<comment type="similarity">
    <text evidence="2">Belongs to the SusD family.</text>
</comment>
<protein>
    <submittedName>
        <fullName evidence="8">RagB/SusD family nutrient uptake outer membrane protein</fullName>
    </submittedName>
</protein>
<dbReference type="Pfam" id="PF07980">
    <property type="entry name" value="SusD_RagB"/>
    <property type="match status" value="1"/>
</dbReference>
<organism evidence="8 9">
    <name type="scientific">Parabacteroides distasonis</name>
    <dbReference type="NCBI Taxonomy" id="823"/>
    <lineage>
        <taxon>Bacteria</taxon>
        <taxon>Pseudomonadati</taxon>
        <taxon>Bacteroidota</taxon>
        <taxon>Bacteroidia</taxon>
        <taxon>Bacteroidales</taxon>
        <taxon>Tannerellaceae</taxon>
        <taxon>Parabacteroides</taxon>
    </lineage>
</organism>
<gene>
    <name evidence="8" type="ORF">GKD66_13345</name>
</gene>
<evidence type="ECO:0000256" key="1">
    <source>
        <dbReference type="ARBA" id="ARBA00004442"/>
    </source>
</evidence>
<dbReference type="InterPro" id="IPR012944">
    <property type="entry name" value="SusD_RagB_dom"/>
</dbReference>
<comment type="caution">
    <text evidence="8">The sequence shown here is derived from an EMBL/GenBank/DDBJ whole genome shotgun (WGS) entry which is preliminary data.</text>
</comment>
<dbReference type="GO" id="GO:0009279">
    <property type="term" value="C:cell outer membrane"/>
    <property type="evidence" value="ECO:0007669"/>
    <property type="project" value="UniProtKB-SubCell"/>
</dbReference>
<dbReference type="PROSITE" id="PS51257">
    <property type="entry name" value="PROKAR_LIPOPROTEIN"/>
    <property type="match status" value="1"/>
</dbReference>
<feature type="domain" description="RagB/SusD" evidence="6">
    <location>
        <begin position="323"/>
        <end position="550"/>
    </location>
</feature>
<dbReference type="Pfam" id="PF14322">
    <property type="entry name" value="SusD-like_3"/>
    <property type="match status" value="1"/>
</dbReference>
<dbReference type="AlphaFoldDB" id="A0A415MKE9"/>
<evidence type="ECO:0000313" key="9">
    <source>
        <dbReference type="Proteomes" id="UP000441358"/>
    </source>
</evidence>
<comment type="subcellular location">
    <subcellularLocation>
        <location evidence="1">Cell outer membrane</location>
    </subcellularLocation>
</comment>
<evidence type="ECO:0000259" key="7">
    <source>
        <dbReference type="Pfam" id="PF14322"/>
    </source>
</evidence>
<accession>A0A415MKE9</accession>
<evidence type="ECO:0000256" key="4">
    <source>
        <dbReference type="ARBA" id="ARBA00023136"/>
    </source>
</evidence>
<proteinExistence type="inferred from homology"/>
<evidence type="ECO:0000256" key="5">
    <source>
        <dbReference type="ARBA" id="ARBA00023237"/>
    </source>
</evidence>
<name>A0A415MKE9_PARDI</name>
<sequence length="550" mass="62140">MRSIIKKWKAGVIALSTGALVVSCNSDFLDRPTLGTMDETTFLKTEEAGYKLLTSCYQPMLDIWAFEQMWFDLGDQITDDCSKGGSDAADRVTISELTRGNPPTTNSMLTDIWNHRFKIGISACNVFLANVTPETELIASGGSLVSQEVKERWIAEAKFMRAFYYYDLATVFANVPIIDTPLLAEDKNSITKASKEEVQKFILSDLDAAIGSGKLPSAKSLSADELGRITQEAALSFRARVKMFFGDYEGAKADLKVVVDSGCYELVDDYQKLFNSKTDGYMSKEAVFITLRAYQPPYTSLGSVGPQMDMGRNAIGGWGGECPTNDLAEEYEVGDPRLTHTIISHGDIFYKANMKETETHDYSGYDNFPRQHSRKHWIDYSRRPTGSLMETDWSFYYIRYADVLLMYAECLIETGGNKQLAVDLINQVRHRAFVTSSPTDKFAQYRKFNVPEDKRVTEEIFNSKYKVKISDDLRKAVRHERRVELACEGRRYTDLLRWGIFVPTMQAFNKTDEGRYSGAGSNVTDKTWPYPIPQNEIDFVGGSLVQNENY</sequence>
<dbReference type="Gene3D" id="1.25.40.390">
    <property type="match status" value="1"/>
</dbReference>
<dbReference type="Proteomes" id="UP000441358">
    <property type="component" value="Unassembled WGS sequence"/>
</dbReference>
<evidence type="ECO:0000259" key="6">
    <source>
        <dbReference type="Pfam" id="PF07980"/>
    </source>
</evidence>
<keyword evidence="4" id="KW-0472">Membrane</keyword>
<dbReference type="RefSeq" id="WP_009275814.1">
    <property type="nucleotide sequence ID" value="NZ_CAXSUO010000018.1"/>
</dbReference>
<dbReference type="InterPro" id="IPR033985">
    <property type="entry name" value="SusD-like_N"/>
</dbReference>
<keyword evidence="3" id="KW-0732">Signal</keyword>
<reference evidence="8 9" key="1">
    <citation type="journal article" date="2019" name="Nat. Med.">
        <title>A library of human gut bacterial isolates paired with longitudinal multiomics data enables mechanistic microbiome research.</title>
        <authorList>
            <person name="Poyet M."/>
            <person name="Groussin M."/>
            <person name="Gibbons S.M."/>
            <person name="Avila-Pacheco J."/>
            <person name="Jiang X."/>
            <person name="Kearney S.M."/>
            <person name="Perrotta A.R."/>
            <person name="Berdy B."/>
            <person name="Zhao S."/>
            <person name="Lieberman T.D."/>
            <person name="Swanson P.K."/>
            <person name="Smith M."/>
            <person name="Roesemann S."/>
            <person name="Alexander J.E."/>
            <person name="Rich S.A."/>
            <person name="Livny J."/>
            <person name="Vlamakis H."/>
            <person name="Clish C."/>
            <person name="Bullock K."/>
            <person name="Deik A."/>
            <person name="Scott J."/>
            <person name="Pierce K.A."/>
            <person name="Xavier R.J."/>
            <person name="Alm E.J."/>
        </authorList>
    </citation>
    <scope>NUCLEOTIDE SEQUENCE [LARGE SCALE GENOMIC DNA]</scope>
    <source>
        <strain evidence="8 9">BIOML-A32</strain>
    </source>
</reference>
<dbReference type="SUPFAM" id="SSF48452">
    <property type="entry name" value="TPR-like"/>
    <property type="match status" value="1"/>
</dbReference>
<dbReference type="CDD" id="cd08977">
    <property type="entry name" value="SusD"/>
    <property type="match status" value="1"/>
</dbReference>
<feature type="domain" description="SusD-like N-terminal" evidence="7">
    <location>
        <begin position="105"/>
        <end position="241"/>
    </location>
</feature>
<evidence type="ECO:0000256" key="3">
    <source>
        <dbReference type="ARBA" id="ARBA00022729"/>
    </source>
</evidence>
<evidence type="ECO:0000256" key="2">
    <source>
        <dbReference type="ARBA" id="ARBA00006275"/>
    </source>
</evidence>
<keyword evidence="5" id="KW-0998">Cell outer membrane</keyword>
<dbReference type="EMBL" id="WKMC01000009">
    <property type="protein sequence ID" value="MRZ51191.1"/>
    <property type="molecule type" value="Genomic_DNA"/>
</dbReference>
<evidence type="ECO:0000313" key="8">
    <source>
        <dbReference type="EMBL" id="MRZ51191.1"/>
    </source>
</evidence>